<reference evidence="2" key="1">
    <citation type="submission" date="2022-01" db="EMBL/GenBank/DDBJ databases">
        <authorList>
            <person name="King R."/>
        </authorList>
    </citation>
    <scope>NUCLEOTIDE SEQUENCE</scope>
</reference>
<organism evidence="2 3">
    <name type="scientific">Nezara viridula</name>
    <name type="common">Southern green stink bug</name>
    <name type="synonym">Cimex viridulus</name>
    <dbReference type="NCBI Taxonomy" id="85310"/>
    <lineage>
        <taxon>Eukaryota</taxon>
        <taxon>Metazoa</taxon>
        <taxon>Ecdysozoa</taxon>
        <taxon>Arthropoda</taxon>
        <taxon>Hexapoda</taxon>
        <taxon>Insecta</taxon>
        <taxon>Pterygota</taxon>
        <taxon>Neoptera</taxon>
        <taxon>Paraneoptera</taxon>
        <taxon>Hemiptera</taxon>
        <taxon>Heteroptera</taxon>
        <taxon>Panheteroptera</taxon>
        <taxon>Pentatomomorpha</taxon>
        <taxon>Pentatomoidea</taxon>
        <taxon>Pentatomidae</taxon>
        <taxon>Pentatominae</taxon>
        <taxon>Nezara</taxon>
    </lineage>
</organism>
<dbReference type="Proteomes" id="UP001152798">
    <property type="component" value="Chromosome 3"/>
</dbReference>
<gene>
    <name evidence="2" type="ORF">NEZAVI_LOCUS6387</name>
</gene>
<accession>A0A9P0H6L5</accession>
<keyword evidence="3" id="KW-1185">Reference proteome</keyword>
<sequence length="107" mass="12104">MMNEIKFKYYLILNSLRNKLILKEENDAIARECRVSKAGTNFFNYCSKQVASERKSQNGQLQRQYSSRGINVEEEAVSTENTTDSPSIDTSTSKVEIFLTPGILKSG</sequence>
<name>A0A9P0H6L5_NEZVI</name>
<proteinExistence type="predicted"/>
<evidence type="ECO:0000313" key="3">
    <source>
        <dbReference type="Proteomes" id="UP001152798"/>
    </source>
</evidence>
<dbReference type="EMBL" id="OV725079">
    <property type="protein sequence ID" value="CAH1396291.1"/>
    <property type="molecule type" value="Genomic_DNA"/>
</dbReference>
<protein>
    <submittedName>
        <fullName evidence="2">Uncharacterized protein</fullName>
    </submittedName>
</protein>
<evidence type="ECO:0000256" key="1">
    <source>
        <dbReference type="SAM" id="MobiDB-lite"/>
    </source>
</evidence>
<feature type="compositionally biased region" description="Low complexity" evidence="1">
    <location>
        <begin position="82"/>
        <end position="91"/>
    </location>
</feature>
<feature type="region of interest" description="Disordered" evidence="1">
    <location>
        <begin position="72"/>
        <end position="91"/>
    </location>
</feature>
<evidence type="ECO:0000313" key="2">
    <source>
        <dbReference type="EMBL" id="CAH1396291.1"/>
    </source>
</evidence>
<dbReference type="AlphaFoldDB" id="A0A9P0H6L5"/>